<dbReference type="VEuPathDB" id="FungiDB:ASPGLDRAFT_74738"/>
<dbReference type="SUPFAM" id="SSF57701">
    <property type="entry name" value="Zn2/Cys6 DNA-binding domain"/>
    <property type="match status" value="1"/>
</dbReference>
<dbReference type="InterPro" id="IPR001138">
    <property type="entry name" value="Zn2Cys6_DnaBD"/>
</dbReference>
<dbReference type="Proteomes" id="UP000184300">
    <property type="component" value="Unassembled WGS sequence"/>
</dbReference>
<dbReference type="Pfam" id="PF00172">
    <property type="entry name" value="Zn_clus"/>
    <property type="match status" value="1"/>
</dbReference>
<name>A0A1L9VJA4_ASPGL</name>
<keyword evidence="4" id="KW-0238">DNA-binding</keyword>
<dbReference type="InterPro" id="IPR051430">
    <property type="entry name" value="Fungal_TF_Env_Response"/>
</dbReference>
<dbReference type="PANTHER" id="PTHR31944:SF131">
    <property type="entry name" value="HEME-RESPONSIVE ZINC FINGER TRANSCRIPTION FACTOR HAP1"/>
    <property type="match status" value="1"/>
</dbReference>
<proteinExistence type="predicted"/>
<dbReference type="PANTHER" id="PTHR31944">
    <property type="entry name" value="HEME-RESPONSIVE ZINC FINGER TRANSCRIPTION FACTOR HAP1"/>
    <property type="match status" value="1"/>
</dbReference>
<dbReference type="InterPro" id="IPR036864">
    <property type="entry name" value="Zn2-C6_fun-type_DNA-bd_sf"/>
</dbReference>
<dbReference type="AlphaFoldDB" id="A0A1L9VJA4"/>
<evidence type="ECO:0000313" key="9">
    <source>
        <dbReference type="Proteomes" id="UP000184300"/>
    </source>
</evidence>
<feature type="domain" description="Zn(2)-C6 fungal-type" evidence="7">
    <location>
        <begin position="13"/>
        <end position="43"/>
    </location>
</feature>
<evidence type="ECO:0000256" key="1">
    <source>
        <dbReference type="ARBA" id="ARBA00022723"/>
    </source>
</evidence>
<keyword evidence="6" id="KW-0539">Nucleus</keyword>
<dbReference type="SMART" id="SM00066">
    <property type="entry name" value="GAL4"/>
    <property type="match status" value="1"/>
</dbReference>
<keyword evidence="9" id="KW-1185">Reference proteome</keyword>
<dbReference type="GeneID" id="34466008"/>
<evidence type="ECO:0000256" key="5">
    <source>
        <dbReference type="ARBA" id="ARBA00023163"/>
    </source>
</evidence>
<dbReference type="GO" id="GO:0000978">
    <property type="term" value="F:RNA polymerase II cis-regulatory region sequence-specific DNA binding"/>
    <property type="evidence" value="ECO:0007669"/>
    <property type="project" value="TreeGrafter"/>
</dbReference>
<dbReference type="STRING" id="1160497.A0A1L9VJA4"/>
<dbReference type="OrthoDB" id="4337792at2759"/>
<dbReference type="RefSeq" id="XP_022400709.1">
    <property type="nucleotide sequence ID" value="XM_022549748.1"/>
</dbReference>
<dbReference type="PROSITE" id="PS50048">
    <property type="entry name" value="ZN2_CY6_FUNGAL_2"/>
    <property type="match status" value="1"/>
</dbReference>
<dbReference type="CDD" id="cd12148">
    <property type="entry name" value="fungal_TF_MHR"/>
    <property type="match status" value="1"/>
</dbReference>
<reference evidence="9" key="1">
    <citation type="journal article" date="2017" name="Genome Biol.">
        <title>Comparative genomics reveals high biological diversity and specific adaptations in the industrially and medically important fungal genus Aspergillus.</title>
        <authorList>
            <person name="de Vries R.P."/>
            <person name="Riley R."/>
            <person name="Wiebenga A."/>
            <person name="Aguilar-Osorio G."/>
            <person name="Amillis S."/>
            <person name="Uchima C.A."/>
            <person name="Anderluh G."/>
            <person name="Asadollahi M."/>
            <person name="Askin M."/>
            <person name="Barry K."/>
            <person name="Battaglia E."/>
            <person name="Bayram O."/>
            <person name="Benocci T."/>
            <person name="Braus-Stromeyer S.A."/>
            <person name="Caldana C."/>
            <person name="Canovas D."/>
            <person name="Cerqueira G.C."/>
            <person name="Chen F."/>
            <person name="Chen W."/>
            <person name="Choi C."/>
            <person name="Clum A."/>
            <person name="Dos Santos R.A."/>
            <person name="Damasio A.R."/>
            <person name="Diallinas G."/>
            <person name="Emri T."/>
            <person name="Fekete E."/>
            <person name="Flipphi M."/>
            <person name="Freyberg S."/>
            <person name="Gallo A."/>
            <person name="Gournas C."/>
            <person name="Habgood R."/>
            <person name="Hainaut M."/>
            <person name="Harispe M.L."/>
            <person name="Henrissat B."/>
            <person name="Hilden K.S."/>
            <person name="Hope R."/>
            <person name="Hossain A."/>
            <person name="Karabika E."/>
            <person name="Karaffa L."/>
            <person name="Karanyi Z."/>
            <person name="Krasevec N."/>
            <person name="Kuo A."/>
            <person name="Kusch H."/>
            <person name="LaButti K."/>
            <person name="Lagendijk E.L."/>
            <person name="Lapidus A."/>
            <person name="Levasseur A."/>
            <person name="Lindquist E."/>
            <person name="Lipzen A."/>
            <person name="Logrieco A.F."/>
            <person name="MacCabe A."/>
            <person name="Maekelae M.R."/>
            <person name="Malavazi I."/>
            <person name="Melin P."/>
            <person name="Meyer V."/>
            <person name="Mielnichuk N."/>
            <person name="Miskei M."/>
            <person name="Molnar A.P."/>
            <person name="Mule G."/>
            <person name="Ngan C.Y."/>
            <person name="Orejas M."/>
            <person name="Orosz E."/>
            <person name="Ouedraogo J.P."/>
            <person name="Overkamp K.M."/>
            <person name="Park H.-S."/>
            <person name="Perrone G."/>
            <person name="Piumi F."/>
            <person name="Punt P.J."/>
            <person name="Ram A.F."/>
            <person name="Ramon A."/>
            <person name="Rauscher S."/>
            <person name="Record E."/>
            <person name="Riano-Pachon D.M."/>
            <person name="Robert V."/>
            <person name="Roehrig J."/>
            <person name="Ruller R."/>
            <person name="Salamov A."/>
            <person name="Salih N.S."/>
            <person name="Samson R.A."/>
            <person name="Sandor E."/>
            <person name="Sanguinetti M."/>
            <person name="Schuetze T."/>
            <person name="Sepcic K."/>
            <person name="Shelest E."/>
            <person name="Sherlock G."/>
            <person name="Sophianopoulou V."/>
            <person name="Squina F.M."/>
            <person name="Sun H."/>
            <person name="Susca A."/>
            <person name="Todd R.B."/>
            <person name="Tsang A."/>
            <person name="Unkles S.E."/>
            <person name="van de Wiele N."/>
            <person name="van Rossen-Uffink D."/>
            <person name="Oliveira J.V."/>
            <person name="Vesth T.C."/>
            <person name="Visser J."/>
            <person name="Yu J.-H."/>
            <person name="Zhou M."/>
            <person name="Andersen M.R."/>
            <person name="Archer D.B."/>
            <person name="Baker S.E."/>
            <person name="Benoit I."/>
            <person name="Brakhage A.A."/>
            <person name="Braus G.H."/>
            <person name="Fischer R."/>
            <person name="Frisvad J.C."/>
            <person name="Goldman G.H."/>
            <person name="Houbraken J."/>
            <person name="Oakley B."/>
            <person name="Pocsi I."/>
            <person name="Scazzocchio C."/>
            <person name="Seiboth B."/>
            <person name="vanKuyk P.A."/>
            <person name="Wortman J."/>
            <person name="Dyer P.S."/>
            <person name="Grigoriev I.V."/>
        </authorList>
    </citation>
    <scope>NUCLEOTIDE SEQUENCE [LARGE SCALE GENOMIC DNA]</scope>
    <source>
        <strain evidence="9">CBS 516.65</strain>
    </source>
</reference>
<keyword evidence="3" id="KW-0805">Transcription regulation</keyword>
<dbReference type="Gene3D" id="4.10.240.10">
    <property type="entry name" value="Zn(2)-C6 fungal-type DNA-binding domain"/>
    <property type="match status" value="1"/>
</dbReference>
<dbReference type="PROSITE" id="PS00463">
    <property type="entry name" value="ZN2_CY6_FUNGAL_1"/>
    <property type="match status" value="1"/>
</dbReference>
<organism evidence="8 9">
    <name type="scientific">Aspergillus glaucus CBS 516.65</name>
    <dbReference type="NCBI Taxonomy" id="1160497"/>
    <lineage>
        <taxon>Eukaryota</taxon>
        <taxon>Fungi</taxon>
        <taxon>Dikarya</taxon>
        <taxon>Ascomycota</taxon>
        <taxon>Pezizomycotina</taxon>
        <taxon>Eurotiomycetes</taxon>
        <taxon>Eurotiomycetidae</taxon>
        <taxon>Eurotiales</taxon>
        <taxon>Aspergillaceae</taxon>
        <taxon>Aspergillus</taxon>
        <taxon>Aspergillus subgen. Aspergillus</taxon>
    </lineage>
</organism>
<protein>
    <recommendedName>
        <fullName evidence="7">Zn(2)-C6 fungal-type domain-containing protein</fullName>
    </recommendedName>
</protein>
<dbReference type="GO" id="GO:0006351">
    <property type="term" value="P:DNA-templated transcription"/>
    <property type="evidence" value="ECO:0007669"/>
    <property type="project" value="InterPro"/>
</dbReference>
<dbReference type="EMBL" id="KV878898">
    <property type="protein sequence ID" value="OJJ84011.1"/>
    <property type="molecule type" value="Genomic_DNA"/>
</dbReference>
<dbReference type="Pfam" id="PF04082">
    <property type="entry name" value="Fungal_trans"/>
    <property type="match status" value="1"/>
</dbReference>
<evidence type="ECO:0000256" key="6">
    <source>
        <dbReference type="ARBA" id="ARBA00023242"/>
    </source>
</evidence>
<dbReference type="GO" id="GO:0001228">
    <property type="term" value="F:DNA-binding transcription activator activity, RNA polymerase II-specific"/>
    <property type="evidence" value="ECO:0007669"/>
    <property type="project" value="TreeGrafter"/>
</dbReference>
<dbReference type="GO" id="GO:0008270">
    <property type="term" value="F:zinc ion binding"/>
    <property type="evidence" value="ECO:0007669"/>
    <property type="project" value="InterPro"/>
</dbReference>
<sequence>MTLPDGRRKRAVACSFCRKRKIKCDQEAPCGNCRRSGHENCAYENNQPLSQTQLDESQTTIPESIPMSQDSTPLGRTPSVSEWTFPYPSGSPVTPSTGTGVCTNLMTCHNAELMALRAKTGQLEYRNRTLEERIRQLEGQLSEQTPAPIQGLSLDLEMIMGGILDIPRERDSPSQCKGIICCVVDNARFFGQSHWAVNGILLISDIFETIEAHLRESPSSPLSPWSGLERCKFLARIIKARRISSMSSLPTPGLPPKEVADKLVDCYLRTTEAIYRILHVPTFLRDYEALWVSDTTANTAFLAQVKLVLAIGATTYDKNFSLRTSAVQWIHESQVWSLEPKLKSQLNIQSLQTNLILLLARERVGVDGASIWISMGALIRQAICMGLHRDPVPLPQNTVLVVEMHRRLWNTVLELALQSSLTSEGPPLISFWDYNTRPPRNFNDDQLLADDPVPSPVDTFTQTSIARALRKTFPQRHIVVKFLNDLASPGTYKETLWFDEELRVAYRDISQTLKACSSSSTQSSPSQFEMQVVDFLMHRYLSALHVPYFGPALHERACNFSRTAVVESSLKIWRAVHSYSDAASDCGDLQQLAICSSGFYRTVTIHAALQIAMELRAQLQNEEGLSPITLRPDLLAVLDEVKDWCLKIHEAGETNVKGYLLMSLVAAQIDGLRRGLGKDEIAKLLIQTVEKVGEKCLPILEDMAAAQDQGTDQVSCEGMEEELDFLSEFKFDSQGNVDVMSWMYDEINTGSPSVW</sequence>
<evidence type="ECO:0000256" key="2">
    <source>
        <dbReference type="ARBA" id="ARBA00022833"/>
    </source>
</evidence>
<keyword evidence="1" id="KW-0479">Metal-binding</keyword>
<evidence type="ECO:0000259" key="7">
    <source>
        <dbReference type="PROSITE" id="PS50048"/>
    </source>
</evidence>
<evidence type="ECO:0000256" key="4">
    <source>
        <dbReference type="ARBA" id="ARBA00023125"/>
    </source>
</evidence>
<evidence type="ECO:0000313" key="8">
    <source>
        <dbReference type="EMBL" id="OJJ84011.1"/>
    </source>
</evidence>
<gene>
    <name evidence="8" type="ORF">ASPGLDRAFT_74738</name>
</gene>
<accession>A0A1L9VJA4</accession>
<dbReference type="GO" id="GO:0005634">
    <property type="term" value="C:nucleus"/>
    <property type="evidence" value="ECO:0007669"/>
    <property type="project" value="TreeGrafter"/>
</dbReference>
<dbReference type="SMART" id="SM00906">
    <property type="entry name" value="Fungal_trans"/>
    <property type="match status" value="1"/>
</dbReference>
<keyword evidence="2" id="KW-0862">Zinc</keyword>
<evidence type="ECO:0000256" key="3">
    <source>
        <dbReference type="ARBA" id="ARBA00023015"/>
    </source>
</evidence>
<keyword evidence="5" id="KW-0804">Transcription</keyword>
<dbReference type="InterPro" id="IPR007219">
    <property type="entry name" value="XnlR_reg_dom"/>
</dbReference>
<dbReference type="CDD" id="cd00067">
    <property type="entry name" value="GAL4"/>
    <property type="match status" value="1"/>
</dbReference>